<keyword evidence="2" id="KW-1185">Reference proteome</keyword>
<evidence type="ECO:0000313" key="2">
    <source>
        <dbReference type="Proteomes" id="UP000275078"/>
    </source>
</evidence>
<gene>
    <name evidence="1" type="ORF">BJ508DRAFT_67376</name>
</gene>
<reference evidence="1 2" key="1">
    <citation type="journal article" date="2018" name="Nat. Ecol. Evol.">
        <title>Pezizomycetes genomes reveal the molecular basis of ectomycorrhizal truffle lifestyle.</title>
        <authorList>
            <person name="Murat C."/>
            <person name="Payen T."/>
            <person name="Noel B."/>
            <person name="Kuo A."/>
            <person name="Morin E."/>
            <person name="Chen J."/>
            <person name="Kohler A."/>
            <person name="Krizsan K."/>
            <person name="Balestrini R."/>
            <person name="Da Silva C."/>
            <person name="Montanini B."/>
            <person name="Hainaut M."/>
            <person name="Levati E."/>
            <person name="Barry K.W."/>
            <person name="Belfiori B."/>
            <person name="Cichocki N."/>
            <person name="Clum A."/>
            <person name="Dockter R.B."/>
            <person name="Fauchery L."/>
            <person name="Guy J."/>
            <person name="Iotti M."/>
            <person name="Le Tacon F."/>
            <person name="Lindquist E.A."/>
            <person name="Lipzen A."/>
            <person name="Malagnac F."/>
            <person name="Mello A."/>
            <person name="Molinier V."/>
            <person name="Miyauchi S."/>
            <person name="Poulain J."/>
            <person name="Riccioni C."/>
            <person name="Rubini A."/>
            <person name="Sitrit Y."/>
            <person name="Splivallo R."/>
            <person name="Traeger S."/>
            <person name="Wang M."/>
            <person name="Zifcakova L."/>
            <person name="Wipf D."/>
            <person name="Zambonelli A."/>
            <person name="Paolocci F."/>
            <person name="Nowrousian M."/>
            <person name="Ottonello S."/>
            <person name="Baldrian P."/>
            <person name="Spatafora J.W."/>
            <person name="Henrissat B."/>
            <person name="Nagy L.G."/>
            <person name="Aury J.M."/>
            <person name="Wincker P."/>
            <person name="Grigoriev I.V."/>
            <person name="Bonfante P."/>
            <person name="Martin F.M."/>
        </authorList>
    </citation>
    <scope>NUCLEOTIDE SEQUENCE [LARGE SCALE GENOMIC DNA]</scope>
    <source>
        <strain evidence="1 2">RN42</strain>
    </source>
</reference>
<evidence type="ECO:0000313" key="1">
    <source>
        <dbReference type="EMBL" id="RPA72822.1"/>
    </source>
</evidence>
<sequence>MAFGKSCEAPDNGKLRHDFLLWETSSSWTSDHFRMLKSGLSIRSRYLPPPFSIPWSPRAFRTFFPSVTRTWKWHADMSISPSFTGFDFVFGIWANTTVTFMEKLHVDHAGCFHFQQPEFSRYMGTEPRNNSTLRLHRTHRSGATMLPCAYPKQGPEISQIRSVL</sequence>
<accession>A0A3N4HF70</accession>
<dbReference type="EMBL" id="ML119844">
    <property type="protein sequence ID" value="RPA72822.1"/>
    <property type="molecule type" value="Genomic_DNA"/>
</dbReference>
<proteinExistence type="predicted"/>
<name>A0A3N4HF70_ASCIM</name>
<organism evidence="1 2">
    <name type="scientific">Ascobolus immersus RN42</name>
    <dbReference type="NCBI Taxonomy" id="1160509"/>
    <lineage>
        <taxon>Eukaryota</taxon>
        <taxon>Fungi</taxon>
        <taxon>Dikarya</taxon>
        <taxon>Ascomycota</taxon>
        <taxon>Pezizomycotina</taxon>
        <taxon>Pezizomycetes</taxon>
        <taxon>Pezizales</taxon>
        <taxon>Ascobolaceae</taxon>
        <taxon>Ascobolus</taxon>
    </lineage>
</organism>
<dbReference type="AlphaFoldDB" id="A0A3N4HF70"/>
<protein>
    <submittedName>
        <fullName evidence="1">Uncharacterized protein</fullName>
    </submittedName>
</protein>
<dbReference type="Proteomes" id="UP000275078">
    <property type="component" value="Unassembled WGS sequence"/>
</dbReference>